<dbReference type="SUPFAM" id="SSF109604">
    <property type="entry name" value="HD-domain/PDEase-like"/>
    <property type="match status" value="1"/>
</dbReference>
<evidence type="ECO:0000256" key="1">
    <source>
        <dbReference type="SAM" id="Phobius"/>
    </source>
</evidence>
<dbReference type="InterPro" id="IPR029787">
    <property type="entry name" value="Nucleotide_cyclase"/>
</dbReference>
<comment type="caution">
    <text evidence="4">The sequence shown here is derived from an EMBL/GenBank/DDBJ whole genome shotgun (WGS) entry which is preliminary data.</text>
</comment>
<dbReference type="SMART" id="SM00471">
    <property type="entry name" value="HDc"/>
    <property type="match status" value="1"/>
</dbReference>
<feature type="domain" description="GGDEF" evidence="2">
    <location>
        <begin position="224"/>
        <end position="359"/>
    </location>
</feature>
<reference evidence="4" key="1">
    <citation type="submission" date="2022-12" db="EMBL/GenBank/DDBJ databases">
        <authorList>
            <person name="Wang J."/>
        </authorList>
    </citation>
    <scope>NUCLEOTIDE SEQUENCE</scope>
    <source>
        <strain evidence="4">HY-42-06</strain>
    </source>
</reference>
<dbReference type="Gene3D" id="3.30.70.270">
    <property type="match status" value="1"/>
</dbReference>
<feature type="transmembrane region" description="Helical" evidence="1">
    <location>
        <begin position="84"/>
        <end position="103"/>
    </location>
</feature>
<evidence type="ECO:0000259" key="3">
    <source>
        <dbReference type="PROSITE" id="PS51832"/>
    </source>
</evidence>
<dbReference type="PANTHER" id="PTHR43155">
    <property type="entry name" value="CYCLIC DI-GMP PHOSPHODIESTERASE PA4108-RELATED"/>
    <property type="match status" value="1"/>
</dbReference>
<dbReference type="RefSeq" id="WP_268048982.1">
    <property type="nucleotide sequence ID" value="NZ_JAPQES010000001.1"/>
</dbReference>
<evidence type="ECO:0000259" key="2">
    <source>
        <dbReference type="PROSITE" id="PS50887"/>
    </source>
</evidence>
<dbReference type="InterPro" id="IPR037522">
    <property type="entry name" value="HD_GYP_dom"/>
</dbReference>
<feature type="transmembrane region" description="Helical" evidence="1">
    <location>
        <begin position="115"/>
        <end position="143"/>
    </location>
</feature>
<name>A0ABT4CQK0_9CLOT</name>
<dbReference type="CDD" id="cd01949">
    <property type="entry name" value="GGDEF"/>
    <property type="match status" value="1"/>
</dbReference>
<organism evidence="4 5">
    <name type="scientific">Clostridium ganghwense</name>
    <dbReference type="NCBI Taxonomy" id="312089"/>
    <lineage>
        <taxon>Bacteria</taxon>
        <taxon>Bacillati</taxon>
        <taxon>Bacillota</taxon>
        <taxon>Clostridia</taxon>
        <taxon>Eubacteriales</taxon>
        <taxon>Clostridiaceae</taxon>
        <taxon>Clostridium</taxon>
    </lineage>
</organism>
<accession>A0ABT4CQK0</accession>
<proteinExistence type="predicted"/>
<dbReference type="SMART" id="SM00267">
    <property type="entry name" value="GGDEF"/>
    <property type="match status" value="1"/>
</dbReference>
<dbReference type="InterPro" id="IPR043128">
    <property type="entry name" value="Rev_trsase/Diguanyl_cyclase"/>
</dbReference>
<dbReference type="Proteomes" id="UP001079657">
    <property type="component" value="Unassembled WGS sequence"/>
</dbReference>
<dbReference type="Gene3D" id="1.10.3210.10">
    <property type="entry name" value="Hypothetical protein af1432"/>
    <property type="match status" value="1"/>
</dbReference>
<sequence>MNRIEDNRQKKVYEIISIVKLASLLFCGIIVFKSYFNNKQPYINTENGHLNIIYLGLTICILTLIYASWSFFSKKILKTKYVKLIAYIENFIFISIFFTSIFLSGNHTSQYKFLFLFIIITSTIQLGMTHGITIAFISSMLLLGMDLICLPNVEINHYFENDLILAGVFMLTAWPLGHYVNIENEYRKNLAHLVNTDGLTGVFNHRFFHESLKKQIEISKKSKLPLSMLILDVDYFKHYNDLQGHQKGDRVLSQIGSILNANARSKDIVARYGGEEFTVILPNTIEKEAIFIAEQIRLAIENCKFEGEENQPKGKLTVSIGVSTFPDKAKNDIELVDSADDALYRAKFFNKNRVETYYSILEELKSDIEDEHIDLITSIKTLISVINAKDKYTYGHSERVVMFSKLLGDKLHLSEDDKKLLKYGAYMHDIGKINIPKEILNKKMPLTNDEWELLKEHPVNGIEIIKSVDSLKNIIPLILHHHERYDGKGYPCELKGEDIPYLARILTVVDSFDAMTSNRPYNIGKTFDEAIWELRKCSSTQFDPNIVEAFIQVIEENKGNFDNSTLFSQK</sequence>
<feature type="transmembrane region" description="Helical" evidence="1">
    <location>
        <begin position="52"/>
        <end position="72"/>
    </location>
</feature>
<dbReference type="CDD" id="cd00077">
    <property type="entry name" value="HDc"/>
    <property type="match status" value="1"/>
</dbReference>
<dbReference type="SUPFAM" id="SSF55073">
    <property type="entry name" value="Nucleotide cyclase"/>
    <property type="match status" value="1"/>
</dbReference>
<feature type="domain" description="HD-GYP" evidence="3">
    <location>
        <begin position="371"/>
        <end position="566"/>
    </location>
</feature>
<dbReference type="Pfam" id="PF13487">
    <property type="entry name" value="HD_5"/>
    <property type="match status" value="1"/>
</dbReference>
<dbReference type="PANTHER" id="PTHR43155:SF2">
    <property type="entry name" value="CYCLIC DI-GMP PHOSPHODIESTERASE PA4108"/>
    <property type="match status" value="1"/>
</dbReference>
<protein>
    <submittedName>
        <fullName evidence="4">Diguanylate cyclase</fullName>
    </submittedName>
</protein>
<dbReference type="InterPro" id="IPR000160">
    <property type="entry name" value="GGDEF_dom"/>
</dbReference>
<keyword evidence="5" id="KW-1185">Reference proteome</keyword>
<dbReference type="PROSITE" id="PS50887">
    <property type="entry name" value="GGDEF"/>
    <property type="match status" value="1"/>
</dbReference>
<dbReference type="NCBIfam" id="TIGR00254">
    <property type="entry name" value="GGDEF"/>
    <property type="match status" value="1"/>
</dbReference>
<evidence type="ECO:0000313" key="5">
    <source>
        <dbReference type="Proteomes" id="UP001079657"/>
    </source>
</evidence>
<dbReference type="Pfam" id="PF00990">
    <property type="entry name" value="GGDEF"/>
    <property type="match status" value="1"/>
</dbReference>
<evidence type="ECO:0000313" key="4">
    <source>
        <dbReference type="EMBL" id="MCY6370274.1"/>
    </source>
</evidence>
<gene>
    <name evidence="4" type="ORF">OXH55_06465</name>
</gene>
<dbReference type="InterPro" id="IPR003607">
    <property type="entry name" value="HD/PDEase_dom"/>
</dbReference>
<keyword evidence="1" id="KW-0812">Transmembrane</keyword>
<dbReference type="EMBL" id="JAPQES010000001">
    <property type="protein sequence ID" value="MCY6370274.1"/>
    <property type="molecule type" value="Genomic_DNA"/>
</dbReference>
<feature type="transmembrane region" description="Helical" evidence="1">
    <location>
        <begin position="12"/>
        <end position="32"/>
    </location>
</feature>
<keyword evidence="1" id="KW-1133">Transmembrane helix</keyword>
<keyword evidence="1" id="KW-0472">Membrane</keyword>
<dbReference type="PROSITE" id="PS51832">
    <property type="entry name" value="HD_GYP"/>
    <property type="match status" value="1"/>
</dbReference>